<gene>
    <name evidence="2" type="ORF">GH811_06310</name>
</gene>
<feature type="transmembrane region" description="Helical" evidence="1">
    <location>
        <begin position="21"/>
        <end position="42"/>
    </location>
</feature>
<reference evidence="2 3" key="1">
    <citation type="journal article" date="2020" name="mSystems">
        <title>Defining Genomic and Predicted Metabolic Features of the Acetobacterium Genus.</title>
        <authorList>
            <person name="Ross D.E."/>
            <person name="Marshall C.W."/>
            <person name="Gulliver D."/>
            <person name="May H.D."/>
            <person name="Norman R.S."/>
        </authorList>
    </citation>
    <scope>NUCLEOTIDE SEQUENCE [LARGE SCALE GENOMIC DNA]</scope>
    <source>
        <strain evidence="2 3">DSM 4132</strain>
    </source>
</reference>
<sequence>MERFDQKASKTMEHHRKNKKIRIEKAIVAGALIVILIALLVIPKYETYRENRLILVEKVRYNLELPDEMTEETYLKQLNTIGEQLNDNQRSLPENLDTVSLYEAVAKMAESTKVGLTSLEFSSADIQIDDRLGTRIDAGFLANEEKVIAGPDGKYLATCEFAVVCSGSDQTFMAFLTELNQCSPAICVISYEIEKGPADEKQMRLKLESYGIQEDSPANEQNAAVYQQ</sequence>
<evidence type="ECO:0000256" key="1">
    <source>
        <dbReference type="SAM" id="Phobius"/>
    </source>
</evidence>
<keyword evidence="1" id="KW-0472">Membrane</keyword>
<accession>A0ABR6YVL6</accession>
<name>A0ABR6YVL6_9FIRM</name>
<dbReference type="EMBL" id="WJBE01000004">
    <property type="protein sequence ID" value="MBC3899228.1"/>
    <property type="molecule type" value="Genomic_DNA"/>
</dbReference>
<keyword evidence="1" id="KW-0812">Transmembrane</keyword>
<evidence type="ECO:0000313" key="3">
    <source>
        <dbReference type="Proteomes" id="UP000622405"/>
    </source>
</evidence>
<protein>
    <recommendedName>
        <fullName evidence="4">Pilus assembly protein PilO</fullName>
    </recommendedName>
</protein>
<keyword evidence="1" id="KW-1133">Transmembrane helix</keyword>
<dbReference type="Proteomes" id="UP000622405">
    <property type="component" value="Unassembled WGS sequence"/>
</dbReference>
<dbReference type="RefSeq" id="WP_186893737.1">
    <property type="nucleotide sequence ID" value="NZ_WJBE01000004.1"/>
</dbReference>
<proteinExistence type="predicted"/>
<evidence type="ECO:0008006" key="4">
    <source>
        <dbReference type="Google" id="ProtNLM"/>
    </source>
</evidence>
<organism evidence="2 3">
    <name type="scientific">Acetobacterium malicum</name>
    <dbReference type="NCBI Taxonomy" id="52692"/>
    <lineage>
        <taxon>Bacteria</taxon>
        <taxon>Bacillati</taxon>
        <taxon>Bacillota</taxon>
        <taxon>Clostridia</taxon>
        <taxon>Eubacteriales</taxon>
        <taxon>Eubacteriaceae</taxon>
        <taxon>Acetobacterium</taxon>
    </lineage>
</organism>
<evidence type="ECO:0000313" key="2">
    <source>
        <dbReference type="EMBL" id="MBC3899228.1"/>
    </source>
</evidence>
<keyword evidence="3" id="KW-1185">Reference proteome</keyword>
<comment type="caution">
    <text evidence="2">The sequence shown here is derived from an EMBL/GenBank/DDBJ whole genome shotgun (WGS) entry which is preliminary data.</text>
</comment>